<evidence type="ECO:0000313" key="1">
    <source>
        <dbReference type="EMBL" id="KAE8356942.1"/>
    </source>
</evidence>
<dbReference type="EMBL" id="ML739033">
    <property type="protein sequence ID" value="KAE8356942.1"/>
    <property type="molecule type" value="Genomic_DNA"/>
</dbReference>
<accession>A0A5N6ZH26</accession>
<dbReference type="Proteomes" id="UP000327118">
    <property type="component" value="Unassembled WGS sequence"/>
</dbReference>
<dbReference type="OrthoDB" id="4507377at2759"/>
<proteinExistence type="predicted"/>
<protein>
    <submittedName>
        <fullName evidence="1">Uncharacterized protein</fullName>
    </submittedName>
</protein>
<reference evidence="2" key="1">
    <citation type="submission" date="2019-04" db="EMBL/GenBank/DDBJ databases">
        <title>Friends and foes A comparative genomics studyof 23 Aspergillus species from section Flavi.</title>
        <authorList>
            <consortium name="DOE Joint Genome Institute"/>
            <person name="Kjaerbolling I."/>
            <person name="Vesth T."/>
            <person name="Frisvad J.C."/>
            <person name="Nybo J.L."/>
            <person name="Theobald S."/>
            <person name="Kildgaard S."/>
            <person name="Isbrandt T."/>
            <person name="Kuo A."/>
            <person name="Sato A."/>
            <person name="Lyhne E.K."/>
            <person name="Kogle M.E."/>
            <person name="Wiebenga A."/>
            <person name="Kun R.S."/>
            <person name="Lubbers R.J."/>
            <person name="Makela M.R."/>
            <person name="Barry K."/>
            <person name="Chovatia M."/>
            <person name="Clum A."/>
            <person name="Daum C."/>
            <person name="Haridas S."/>
            <person name="He G."/>
            <person name="LaButti K."/>
            <person name="Lipzen A."/>
            <person name="Mondo S."/>
            <person name="Riley R."/>
            <person name="Salamov A."/>
            <person name="Simmons B.A."/>
            <person name="Magnuson J.K."/>
            <person name="Henrissat B."/>
            <person name="Mortensen U.H."/>
            <person name="Larsen T.O."/>
            <person name="Devries R.P."/>
            <person name="Grigoriev I.V."/>
            <person name="Machida M."/>
            <person name="Baker S.E."/>
            <person name="Andersen M.R."/>
        </authorList>
    </citation>
    <scope>NUCLEOTIDE SEQUENCE [LARGE SCALE GENOMIC DNA]</scope>
    <source>
        <strain evidence="2">CBS 553.77</strain>
    </source>
</reference>
<evidence type="ECO:0000313" key="2">
    <source>
        <dbReference type="Proteomes" id="UP000327118"/>
    </source>
</evidence>
<keyword evidence="2" id="KW-1185">Reference proteome</keyword>
<name>A0A5N6ZH26_9EURO</name>
<gene>
    <name evidence="1" type="ORF">BDV28DRAFT_144612</name>
</gene>
<dbReference type="AlphaFoldDB" id="A0A5N6ZH26"/>
<sequence length="104" mass="11969">MTHFHARSRKPLINRLIKHPKRKSVFLPDTPEDEHPHPRKTAKEVANTILHYLAQLGGAARAIPVHDCGYGRHHWGQTQDRYAHLLTGDDVEDTLCLVRSRPLR</sequence>
<organism evidence="1 2">
    <name type="scientific">Aspergillus coremiiformis</name>
    <dbReference type="NCBI Taxonomy" id="138285"/>
    <lineage>
        <taxon>Eukaryota</taxon>
        <taxon>Fungi</taxon>
        <taxon>Dikarya</taxon>
        <taxon>Ascomycota</taxon>
        <taxon>Pezizomycotina</taxon>
        <taxon>Eurotiomycetes</taxon>
        <taxon>Eurotiomycetidae</taxon>
        <taxon>Eurotiales</taxon>
        <taxon>Aspergillaceae</taxon>
        <taxon>Aspergillus</taxon>
        <taxon>Aspergillus subgen. Circumdati</taxon>
    </lineage>
</organism>